<protein>
    <submittedName>
        <fullName evidence="1">Uncharacterized protein</fullName>
    </submittedName>
</protein>
<dbReference type="Proteomes" id="UP001060085">
    <property type="component" value="Linkage Group LG02"/>
</dbReference>
<comment type="caution">
    <text evidence="1">The sequence shown here is derived from an EMBL/GenBank/DDBJ whole genome shotgun (WGS) entry which is preliminary data.</text>
</comment>
<keyword evidence="2" id="KW-1185">Reference proteome</keyword>
<dbReference type="EMBL" id="CM044702">
    <property type="protein sequence ID" value="KAI5675627.1"/>
    <property type="molecule type" value="Genomic_DNA"/>
</dbReference>
<gene>
    <name evidence="1" type="ORF">M9H77_06577</name>
</gene>
<evidence type="ECO:0000313" key="1">
    <source>
        <dbReference type="EMBL" id="KAI5675627.1"/>
    </source>
</evidence>
<reference evidence="2" key="1">
    <citation type="journal article" date="2023" name="Nat. Plants">
        <title>Single-cell RNA sequencing provides a high-resolution roadmap for understanding the multicellular compartmentation of specialized metabolism.</title>
        <authorList>
            <person name="Sun S."/>
            <person name="Shen X."/>
            <person name="Li Y."/>
            <person name="Li Y."/>
            <person name="Wang S."/>
            <person name="Li R."/>
            <person name="Zhang H."/>
            <person name="Shen G."/>
            <person name="Guo B."/>
            <person name="Wei J."/>
            <person name="Xu J."/>
            <person name="St-Pierre B."/>
            <person name="Chen S."/>
            <person name="Sun C."/>
        </authorList>
    </citation>
    <scope>NUCLEOTIDE SEQUENCE [LARGE SCALE GENOMIC DNA]</scope>
</reference>
<evidence type="ECO:0000313" key="2">
    <source>
        <dbReference type="Proteomes" id="UP001060085"/>
    </source>
</evidence>
<name>A0ACC0BSR3_CATRO</name>
<proteinExistence type="predicted"/>
<accession>A0ACC0BSR3</accession>
<organism evidence="1 2">
    <name type="scientific">Catharanthus roseus</name>
    <name type="common">Madagascar periwinkle</name>
    <name type="synonym">Vinca rosea</name>
    <dbReference type="NCBI Taxonomy" id="4058"/>
    <lineage>
        <taxon>Eukaryota</taxon>
        <taxon>Viridiplantae</taxon>
        <taxon>Streptophyta</taxon>
        <taxon>Embryophyta</taxon>
        <taxon>Tracheophyta</taxon>
        <taxon>Spermatophyta</taxon>
        <taxon>Magnoliopsida</taxon>
        <taxon>eudicotyledons</taxon>
        <taxon>Gunneridae</taxon>
        <taxon>Pentapetalae</taxon>
        <taxon>asterids</taxon>
        <taxon>lamiids</taxon>
        <taxon>Gentianales</taxon>
        <taxon>Apocynaceae</taxon>
        <taxon>Rauvolfioideae</taxon>
        <taxon>Vinceae</taxon>
        <taxon>Catharanthinae</taxon>
        <taxon>Catharanthus</taxon>
    </lineage>
</organism>
<sequence length="110" mass="12288">MERIEAKSKQEDFHTKFARDKHNFYHGGGYGINAYGGNNHGSVNFTPERHNGVAHTDRLLPNRTYCLTLCQRISCLTECQSWNRSNRLTLGFTGVCNSSSSASLLSSDSD</sequence>